<name>S7TG51_9BACT</name>
<reference evidence="2 3" key="1">
    <citation type="journal article" date="2013" name="Genome Announc.">
        <title>Draft genome sequences for three mercury-methylating, sulfate-reducing bacteria.</title>
        <authorList>
            <person name="Brown S.D."/>
            <person name="Hurt R.A.Jr."/>
            <person name="Gilmour C.C."/>
            <person name="Elias D.A."/>
        </authorList>
    </citation>
    <scope>NUCLEOTIDE SEQUENCE [LARGE SCALE GENOMIC DNA]</scope>
    <source>
        <strain evidence="2 3">DSM 16529</strain>
    </source>
</reference>
<dbReference type="InterPro" id="IPR050644">
    <property type="entry name" value="PG_Glycine_Bridge_Synth"/>
</dbReference>
<proteinExistence type="predicted"/>
<dbReference type="InterPro" id="IPR038740">
    <property type="entry name" value="BioF2-like_GNAT_dom"/>
</dbReference>
<dbReference type="PATRIC" id="fig|1121439.3.peg.105"/>
<accession>S7TG51</accession>
<dbReference type="EMBL" id="ATHI01000001">
    <property type="protein sequence ID" value="EPR36192.1"/>
    <property type="molecule type" value="Genomic_DNA"/>
</dbReference>
<comment type="caution">
    <text evidence="2">The sequence shown here is derived from an EMBL/GenBank/DDBJ whole genome shotgun (WGS) entry which is preliminary data.</text>
</comment>
<dbReference type="Pfam" id="PF13480">
    <property type="entry name" value="Acetyltransf_6"/>
    <property type="match status" value="1"/>
</dbReference>
<sequence>MLRVERLPVRSLPDYDGLLAVSPAAMMTHSPEWLDMLGEVTGAEAQLIAAWDSDGLVGVLPYVISPDQGEGRVINSLPFFGSHGGPVCRPGLDGSDVLEALAGEFDQVARESGCRSATFILTPVETRLEDLRRILRPDAEDWRLGQIAPLPGDPERILPDLVEGKRRNNIRNAQRKGVTVRERCDDEALDWLRAMHERGIGGRGGLTKPEAFFAWAARSARSGGMCSFLFAEKDDCIAAGMLVARFGDCWEYLVPAMDAAVQDSNALSLLVYEGMRRAAGAGAARWNFGGTWDTQEGVHRFKRQFGAEDRPYHYLIRIYDPALAGMTRARLSEAFPFFYSLPFRMCAS</sequence>
<evidence type="ECO:0000313" key="2">
    <source>
        <dbReference type="EMBL" id="EPR36192.1"/>
    </source>
</evidence>
<dbReference type="PANTHER" id="PTHR36174">
    <property type="entry name" value="LIPID II:GLYCINE GLYCYLTRANSFERASE"/>
    <property type="match status" value="1"/>
</dbReference>
<evidence type="ECO:0000313" key="3">
    <source>
        <dbReference type="Proteomes" id="UP000014975"/>
    </source>
</evidence>
<protein>
    <recommendedName>
        <fullName evidence="1">BioF2-like acetyltransferase domain-containing protein</fullName>
    </recommendedName>
</protein>
<dbReference type="Gene3D" id="3.40.630.30">
    <property type="match status" value="1"/>
</dbReference>
<dbReference type="InterPro" id="IPR016181">
    <property type="entry name" value="Acyl_CoA_acyltransferase"/>
</dbReference>
<dbReference type="Proteomes" id="UP000014975">
    <property type="component" value="Unassembled WGS sequence"/>
</dbReference>
<dbReference type="SUPFAM" id="SSF55729">
    <property type="entry name" value="Acyl-CoA N-acyltransferases (Nat)"/>
    <property type="match status" value="1"/>
</dbReference>
<dbReference type="PANTHER" id="PTHR36174:SF1">
    <property type="entry name" value="LIPID II:GLYCINE GLYCYLTRANSFERASE"/>
    <property type="match status" value="1"/>
</dbReference>
<dbReference type="RefSeq" id="WP_020885606.1">
    <property type="nucleotide sequence ID" value="NZ_ATHI01000001.1"/>
</dbReference>
<dbReference type="eggNOG" id="COG2348">
    <property type="taxonomic scope" value="Bacteria"/>
</dbReference>
<dbReference type="STRING" id="1121439.dsat_1720"/>
<feature type="domain" description="BioF2-like acetyltransferase" evidence="1">
    <location>
        <begin position="165"/>
        <end position="303"/>
    </location>
</feature>
<gene>
    <name evidence="2" type="ORF">dsat_1720</name>
</gene>
<dbReference type="AlphaFoldDB" id="S7TG51"/>
<organism evidence="2 3">
    <name type="scientific">Alkalidesulfovibrio alkalitolerans DSM 16529</name>
    <dbReference type="NCBI Taxonomy" id="1121439"/>
    <lineage>
        <taxon>Bacteria</taxon>
        <taxon>Pseudomonadati</taxon>
        <taxon>Thermodesulfobacteriota</taxon>
        <taxon>Desulfovibrionia</taxon>
        <taxon>Desulfovibrionales</taxon>
        <taxon>Desulfovibrionaceae</taxon>
        <taxon>Alkalidesulfovibrio</taxon>
    </lineage>
</organism>
<dbReference type="OrthoDB" id="9773932at2"/>
<keyword evidence="3" id="KW-1185">Reference proteome</keyword>
<evidence type="ECO:0000259" key="1">
    <source>
        <dbReference type="Pfam" id="PF13480"/>
    </source>
</evidence>